<proteinExistence type="predicted"/>
<dbReference type="Proteomes" id="UP000241454">
    <property type="component" value="Chromosome"/>
</dbReference>
<evidence type="ECO:0000313" key="2">
    <source>
        <dbReference type="EMBL" id="AVT45822.1"/>
    </source>
</evidence>
<feature type="transmembrane region" description="Helical" evidence="1">
    <location>
        <begin position="379"/>
        <end position="395"/>
    </location>
</feature>
<reference evidence="2 3" key="1">
    <citation type="submission" date="2018-03" db="EMBL/GenBank/DDBJ databases">
        <authorList>
            <person name="Keele B.F."/>
        </authorList>
    </citation>
    <scope>NUCLEOTIDE SEQUENCE [LARGE SCALE GENOMIC DNA]</scope>
    <source>
        <strain evidence="2 3">1-11</strain>
    </source>
</reference>
<feature type="transmembrane region" description="Helical" evidence="1">
    <location>
        <begin position="243"/>
        <end position="267"/>
    </location>
</feature>
<feature type="transmembrane region" description="Helical" evidence="1">
    <location>
        <begin position="287"/>
        <end position="313"/>
    </location>
</feature>
<dbReference type="RefSeq" id="WP_107646464.1">
    <property type="nucleotide sequence ID" value="NZ_CP028341.1"/>
</dbReference>
<feature type="transmembrane region" description="Helical" evidence="1">
    <location>
        <begin position="20"/>
        <end position="38"/>
    </location>
</feature>
<feature type="transmembrane region" description="Helical" evidence="1">
    <location>
        <begin position="199"/>
        <end position="231"/>
    </location>
</feature>
<gene>
    <name evidence="2" type="ORF">C8077_07900</name>
</gene>
<dbReference type="AlphaFoldDB" id="A0A2R4G4N4"/>
<accession>A0A2R4G4N4</accession>
<evidence type="ECO:0000256" key="1">
    <source>
        <dbReference type="SAM" id="Phobius"/>
    </source>
</evidence>
<feature type="transmembrane region" description="Helical" evidence="1">
    <location>
        <begin position="135"/>
        <end position="154"/>
    </location>
</feature>
<evidence type="ECO:0000313" key="3">
    <source>
        <dbReference type="Proteomes" id="UP000241454"/>
    </source>
</evidence>
<name>A0A2R4G4N4_BIFAD</name>
<feature type="transmembrane region" description="Helical" evidence="1">
    <location>
        <begin position="325"/>
        <end position="344"/>
    </location>
</feature>
<keyword evidence="1" id="KW-0472">Membrane</keyword>
<evidence type="ECO:0008006" key="4">
    <source>
        <dbReference type="Google" id="ProtNLM"/>
    </source>
</evidence>
<feature type="transmembrane region" description="Helical" evidence="1">
    <location>
        <begin position="94"/>
        <end position="115"/>
    </location>
</feature>
<keyword evidence="1" id="KW-1133">Transmembrane helix</keyword>
<feature type="transmembrane region" description="Helical" evidence="1">
    <location>
        <begin position="350"/>
        <end position="372"/>
    </location>
</feature>
<organism evidence="2 3">
    <name type="scientific">Bifidobacterium adolescentis</name>
    <dbReference type="NCBI Taxonomy" id="1680"/>
    <lineage>
        <taxon>Bacteria</taxon>
        <taxon>Bacillati</taxon>
        <taxon>Actinomycetota</taxon>
        <taxon>Actinomycetes</taxon>
        <taxon>Bifidobacteriales</taxon>
        <taxon>Bifidobacteriaceae</taxon>
        <taxon>Bifidobacterium</taxon>
    </lineage>
</organism>
<sequence>MTIISFPHTTQRPKNTPLHIMLNAAAAIAAVVLLDLFSPAHRANLHLMPDQDFFQFAGKVWAEGGVPYRDIWDQKGPFIFFVNMLGWKLTGNGYGIVIVECIFLLITMWFLWLSIGTVHDHERPSGDGRLAYSHAADALTLWICVFWIAVCLPGSWNMTELFCLPFLAASAWLMMRSLFAYQDHPTNRDVWRIPGTWAYVHGLAFGVCFMTRLSNAAGVCVGVLVLTVLMLMRKTWKNLGTCILGFLAGVATFFIPFAVYFAAHGVFYEFMYGTVLYNLHYAGGLNAASGISGVSTLALVFAVPAAMLLTGIIRSIRRKAFTCDSVFLVLGSLVFAALFFQMFAIPTGSYLHYTVIDVVFLPLVLAPVTNVLHHQLPRLVALSCVVSLLFGYAGLRTHQVEAWPEFDNTWVARLAKQSHGSIAFYNMNALAYTLNDVKPVYPYAVFQDWQAEFSDDLRTKIVDSYAQPRTEMLVVQQYGNLTPVITDTLKTKYRLIRSLTDEVGTYRIYQRIPHAI</sequence>
<keyword evidence="1" id="KW-0812">Transmembrane</keyword>
<feature type="transmembrane region" description="Helical" evidence="1">
    <location>
        <begin position="161"/>
        <end position="179"/>
    </location>
</feature>
<dbReference type="EMBL" id="CP028341">
    <property type="protein sequence ID" value="AVT45822.1"/>
    <property type="molecule type" value="Genomic_DNA"/>
</dbReference>
<protein>
    <recommendedName>
        <fullName evidence="4">Glycosyltransferase RgtA/B/C/D-like domain-containing protein</fullName>
    </recommendedName>
</protein>